<keyword evidence="4" id="KW-1185">Reference proteome</keyword>
<keyword evidence="2" id="KW-0472">Membrane</keyword>
<evidence type="ECO:0000313" key="4">
    <source>
        <dbReference type="Proteomes" id="UP001500212"/>
    </source>
</evidence>
<reference evidence="4" key="1">
    <citation type="journal article" date="2019" name="Int. J. Syst. Evol. Microbiol.">
        <title>The Global Catalogue of Microorganisms (GCM) 10K type strain sequencing project: providing services to taxonomists for standard genome sequencing and annotation.</title>
        <authorList>
            <consortium name="The Broad Institute Genomics Platform"/>
            <consortium name="The Broad Institute Genome Sequencing Center for Infectious Disease"/>
            <person name="Wu L."/>
            <person name="Ma J."/>
        </authorList>
    </citation>
    <scope>NUCLEOTIDE SEQUENCE [LARGE SCALE GENOMIC DNA]</scope>
    <source>
        <strain evidence="4">JCM 17938</strain>
    </source>
</reference>
<dbReference type="EMBL" id="BAABHJ010000026">
    <property type="protein sequence ID" value="GAA4614260.1"/>
    <property type="molecule type" value="Genomic_DNA"/>
</dbReference>
<accession>A0ABP8TU57</accession>
<feature type="transmembrane region" description="Helical" evidence="2">
    <location>
        <begin position="93"/>
        <end position="121"/>
    </location>
</feature>
<name>A0ABP8TU57_9ACTN</name>
<keyword evidence="2" id="KW-0812">Transmembrane</keyword>
<dbReference type="Proteomes" id="UP001500212">
    <property type="component" value="Unassembled WGS sequence"/>
</dbReference>
<keyword evidence="2" id="KW-1133">Transmembrane helix</keyword>
<protein>
    <submittedName>
        <fullName evidence="3">Membrane protein</fullName>
    </submittedName>
</protein>
<sequence>MSGMHAATHRRSGDPQPVPPSAGRPNARTTVTRLLCVGAHVDPAFANAVVKECIGEVADTDRFVAPSYGYDVLPVLGHALIARNRRRYRRTAILISPFVPVLLSFLGMTATIIGIALWLWATWAAVFLERLITLHTLVAHLVVPAPEGGRHGFDGRIPDHAALTQIECDRINREQDGSSGLVYYSGYRPFVGAGTWQTSSAFPILLNRANDGILPPMDDRRSPGRAEVAPFTTAEIMGYIQRRLTAVLQAEEWEGQRIEELEIARRWYRTAIGRVRPVSPKDAPLPTEQGVEHYDAAREYLCVRVGSWDQEVVASVFVNLDVRGRTLYTETHRYELRPIKAAYHEVDRLPTAISPSDVRLVAAKAVVQMAGEAIGAAVTICTFPYHLLLRALSRNRPVSPRDQNEFGAEFPARRADVLDYGARRSVREIGQAPGAHHFFQDMDVKKYGDIVQKRVSELVIDFLEERNLDTGEYRARQATILNQGIIQTGSGRIVNTGRLAVGENASA</sequence>
<comment type="caution">
    <text evidence="3">The sequence shown here is derived from an EMBL/GenBank/DDBJ whole genome shotgun (WGS) entry which is preliminary data.</text>
</comment>
<proteinExistence type="predicted"/>
<gene>
    <name evidence="3" type="ORF">GCM10023195_62140</name>
</gene>
<organism evidence="3 4">
    <name type="scientific">Actinoallomurus liliacearum</name>
    <dbReference type="NCBI Taxonomy" id="1080073"/>
    <lineage>
        <taxon>Bacteria</taxon>
        <taxon>Bacillati</taxon>
        <taxon>Actinomycetota</taxon>
        <taxon>Actinomycetes</taxon>
        <taxon>Streptosporangiales</taxon>
        <taxon>Thermomonosporaceae</taxon>
        <taxon>Actinoallomurus</taxon>
    </lineage>
</organism>
<evidence type="ECO:0000256" key="1">
    <source>
        <dbReference type="SAM" id="MobiDB-lite"/>
    </source>
</evidence>
<feature type="region of interest" description="Disordered" evidence="1">
    <location>
        <begin position="1"/>
        <end position="25"/>
    </location>
</feature>
<evidence type="ECO:0000313" key="3">
    <source>
        <dbReference type="EMBL" id="GAA4614260.1"/>
    </source>
</evidence>
<evidence type="ECO:0000256" key="2">
    <source>
        <dbReference type="SAM" id="Phobius"/>
    </source>
</evidence>